<comment type="caution">
    <text evidence="2">The sequence shown here is derived from an EMBL/GenBank/DDBJ whole genome shotgun (WGS) entry which is preliminary data.</text>
</comment>
<dbReference type="Gene3D" id="1.10.150.470">
    <property type="match status" value="1"/>
</dbReference>
<feature type="domain" description="DNA methylase adenine-specific" evidence="1">
    <location>
        <begin position="99"/>
        <end position="305"/>
    </location>
</feature>
<proteinExistence type="predicted"/>
<dbReference type="Proteomes" id="UP000838102">
    <property type="component" value="Unassembled WGS sequence"/>
</dbReference>
<evidence type="ECO:0000313" key="3">
    <source>
        <dbReference type="Proteomes" id="UP000838102"/>
    </source>
</evidence>
<dbReference type="PANTHER" id="PTHR41313">
    <property type="entry name" value="ADENINE-SPECIFIC METHYLTRANSFERASE"/>
    <property type="match status" value="1"/>
</dbReference>
<dbReference type="SUPFAM" id="SSF53335">
    <property type="entry name" value="S-adenosyl-L-methionine-dependent methyltransferases"/>
    <property type="match status" value="1"/>
</dbReference>
<gene>
    <name evidence="2" type="ORF">LMG032447_00257</name>
</gene>
<name>A0ABM9D063_9LACO</name>
<dbReference type="InterPro" id="IPR003356">
    <property type="entry name" value="DNA_methylase_A-5"/>
</dbReference>
<evidence type="ECO:0000313" key="2">
    <source>
        <dbReference type="EMBL" id="CAH1851046.1"/>
    </source>
</evidence>
<dbReference type="Gene3D" id="3.40.50.150">
    <property type="entry name" value="Vaccinia Virus protein VP39"/>
    <property type="match status" value="1"/>
</dbReference>
<keyword evidence="3" id="KW-1185">Reference proteome</keyword>
<organism evidence="2 3">
    <name type="scientific">Convivina praedatoris</name>
    <dbReference type="NCBI Taxonomy" id="2880963"/>
    <lineage>
        <taxon>Bacteria</taxon>
        <taxon>Bacillati</taxon>
        <taxon>Bacillota</taxon>
        <taxon>Bacilli</taxon>
        <taxon>Lactobacillales</taxon>
        <taxon>Lactobacillaceae</taxon>
        <taxon>Convivina</taxon>
    </lineage>
</organism>
<dbReference type="RefSeq" id="WP_248705713.1">
    <property type="nucleotide sequence ID" value="NZ_CAKOET010000001.1"/>
</dbReference>
<dbReference type="InterPro" id="IPR052933">
    <property type="entry name" value="DNA_Protect_Modify"/>
</dbReference>
<reference evidence="2" key="1">
    <citation type="submission" date="2022-03" db="EMBL/GenBank/DDBJ databases">
        <authorList>
            <person name="Hettiarachchi G."/>
        </authorList>
    </citation>
    <scope>NUCLEOTIDE SEQUENCE</scope>
    <source>
        <strain evidence="2">LMG 32447</strain>
    </source>
</reference>
<evidence type="ECO:0000259" key="1">
    <source>
        <dbReference type="Pfam" id="PF02384"/>
    </source>
</evidence>
<dbReference type="EMBL" id="CAKOEU010000001">
    <property type="protein sequence ID" value="CAH1851046.1"/>
    <property type="molecule type" value="Genomic_DNA"/>
</dbReference>
<sequence length="334" mass="37585">MINSKIPAYFDSIFSVVEHYQTTYKVSLTAALVAVLEYVVDGQPQDNPLFQDNQGRTLSNKMGQIDWVSLDLTEKRNVLQLLLLKVKRTDYADMNSQLTPDGIGYLLGDLAYQTAGVQSGDTILDMTVGSGNLLWTVDEVFEHHQVHLKRIGFDNDQVQLALAHVSDRLLHDDETDLYQADVLSVSADEKIKAQLVISDLPVGYYPQTVPDKYELRAAEGKSFAHFLLIEEAMNLVSSTGWLYFLVPANILEGPEHEKLLKFLATKAQLKAFLKLPKNYFLNEAASKAILVLRPREANPKGEVLVGTYPPLKEPTAFEDFLQDIKSWVKLNRSR</sequence>
<dbReference type="PANTHER" id="PTHR41313:SF1">
    <property type="entry name" value="DNA METHYLASE ADENINE-SPECIFIC DOMAIN-CONTAINING PROTEIN"/>
    <property type="match status" value="1"/>
</dbReference>
<protein>
    <recommendedName>
        <fullName evidence="1">DNA methylase adenine-specific domain-containing protein</fullName>
    </recommendedName>
</protein>
<dbReference type="InterPro" id="IPR029063">
    <property type="entry name" value="SAM-dependent_MTases_sf"/>
</dbReference>
<accession>A0ABM9D063</accession>
<dbReference type="Pfam" id="PF02384">
    <property type="entry name" value="N6_Mtase"/>
    <property type="match status" value="1"/>
</dbReference>